<organism evidence="1 2">
    <name type="scientific">Peronosclerospora sorghi</name>
    <dbReference type="NCBI Taxonomy" id="230839"/>
    <lineage>
        <taxon>Eukaryota</taxon>
        <taxon>Sar</taxon>
        <taxon>Stramenopiles</taxon>
        <taxon>Oomycota</taxon>
        <taxon>Peronosporomycetes</taxon>
        <taxon>Peronosporales</taxon>
        <taxon>Peronosporaceae</taxon>
        <taxon>Peronosclerospora</taxon>
    </lineage>
</organism>
<comment type="caution">
    <text evidence="1">The sequence shown here is derived from an EMBL/GenBank/DDBJ whole genome shotgun (WGS) entry which is preliminary data.</text>
</comment>
<accession>A0ACC0WDC5</accession>
<evidence type="ECO:0000313" key="1">
    <source>
        <dbReference type="EMBL" id="KAI9916840.1"/>
    </source>
</evidence>
<dbReference type="Proteomes" id="UP001163321">
    <property type="component" value="Chromosome 2"/>
</dbReference>
<name>A0ACC0WDC5_9STRA</name>
<dbReference type="EMBL" id="CM047581">
    <property type="protein sequence ID" value="KAI9916840.1"/>
    <property type="molecule type" value="Genomic_DNA"/>
</dbReference>
<keyword evidence="2" id="KW-1185">Reference proteome</keyword>
<proteinExistence type="predicted"/>
<sequence length="87" mass="10097">MQIILRQLAADVFTNVVWINLRDPFTARRSAWLNENDLVPGITGHKVQILESSLKQQLQRNTSQLPLRRSFRTSKVLVYDLEGTFDK</sequence>
<gene>
    <name evidence="1" type="ORF">PsorP6_018092</name>
</gene>
<protein>
    <submittedName>
        <fullName evidence="1">Uncharacterized protein</fullName>
    </submittedName>
</protein>
<reference evidence="1 2" key="1">
    <citation type="journal article" date="2022" name="bioRxiv">
        <title>The genome of the oomycete Peronosclerospora sorghi, a cosmopolitan pathogen of maize and sorghum, is inflated with dispersed pseudogenes.</title>
        <authorList>
            <person name="Fletcher K."/>
            <person name="Martin F."/>
            <person name="Isakeit T."/>
            <person name="Cavanaugh K."/>
            <person name="Magill C."/>
            <person name="Michelmore R."/>
        </authorList>
    </citation>
    <scope>NUCLEOTIDE SEQUENCE [LARGE SCALE GENOMIC DNA]</scope>
    <source>
        <strain evidence="1">P6</strain>
    </source>
</reference>
<evidence type="ECO:0000313" key="2">
    <source>
        <dbReference type="Proteomes" id="UP001163321"/>
    </source>
</evidence>